<reference evidence="2 3" key="1">
    <citation type="journal article" date="2014" name="Agronomy (Basel)">
        <title>A Draft Genome Sequence for Ensete ventricosum, the Drought-Tolerant Tree Against Hunger.</title>
        <authorList>
            <person name="Harrison J."/>
            <person name="Moore K.A."/>
            <person name="Paszkiewicz K."/>
            <person name="Jones T."/>
            <person name="Grant M."/>
            <person name="Ambacheew D."/>
            <person name="Muzemil S."/>
            <person name="Studholme D.J."/>
        </authorList>
    </citation>
    <scope>NUCLEOTIDE SEQUENCE [LARGE SCALE GENOMIC DNA]</scope>
</reference>
<feature type="transmembrane region" description="Helical" evidence="1">
    <location>
        <begin position="6"/>
        <end position="24"/>
    </location>
</feature>
<proteinExistence type="predicted"/>
<evidence type="ECO:0000256" key="1">
    <source>
        <dbReference type="SAM" id="Phobius"/>
    </source>
</evidence>
<protein>
    <submittedName>
        <fullName evidence="2">Uncharacterized protein</fullName>
    </submittedName>
</protein>
<dbReference type="PANTHER" id="PTHR45187">
    <property type="entry name" value="RHODANESE-LIKE DOMAIN-CONTAINING PROTEIN 11, CHLOROPLASTIC"/>
    <property type="match status" value="1"/>
</dbReference>
<keyword evidence="1" id="KW-1133">Transmembrane helix</keyword>
<sequence>MNPTARGTGVLFFYVFFFSFFLFLPQSIVDDRNRPPISAVPPGSGRSAWTDQQRAIGAREGWSYRLVFTGRLLGLILLADALFFGAQRLGPLLQEWRSH</sequence>
<name>A0A426Y4F4_ENSVE</name>
<dbReference type="InterPro" id="IPR044664">
    <property type="entry name" value="STR11-like"/>
</dbReference>
<organism evidence="2 3">
    <name type="scientific">Ensete ventricosum</name>
    <name type="common">Abyssinian banana</name>
    <name type="synonym">Musa ensete</name>
    <dbReference type="NCBI Taxonomy" id="4639"/>
    <lineage>
        <taxon>Eukaryota</taxon>
        <taxon>Viridiplantae</taxon>
        <taxon>Streptophyta</taxon>
        <taxon>Embryophyta</taxon>
        <taxon>Tracheophyta</taxon>
        <taxon>Spermatophyta</taxon>
        <taxon>Magnoliopsida</taxon>
        <taxon>Liliopsida</taxon>
        <taxon>Zingiberales</taxon>
        <taxon>Musaceae</taxon>
        <taxon>Ensete</taxon>
    </lineage>
</organism>
<dbReference type="AlphaFoldDB" id="A0A426Y4F4"/>
<comment type="caution">
    <text evidence="2">The sequence shown here is derived from an EMBL/GenBank/DDBJ whole genome shotgun (WGS) entry which is preliminary data.</text>
</comment>
<dbReference type="EMBL" id="AMZH03015058">
    <property type="protein sequence ID" value="RRT46632.1"/>
    <property type="molecule type" value="Genomic_DNA"/>
</dbReference>
<evidence type="ECO:0000313" key="3">
    <source>
        <dbReference type="Proteomes" id="UP000287651"/>
    </source>
</evidence>
<keyword evidence="1" id="KW-0472">Membrane</keyword>
<dbReference type="PANTHER" id="PTHR45187:SF2">
    <property type="entry name" value="RHODANESE-LIKE DOMAIN-CONTAINING PROTEIN 11, CHLOROPLASTIC"/>
    <property type="match status" value="1"/>
</dbReference>
<evidence type="ECO:0000313" key="2">
    <source>
        <dbReference type="EMBL" id="RRT46632.1"/>
    </source>
</evidence>
<feature type="transmembrane region" description="Helical" evidence="1">
    <location>
        <begin position="62"/>
        <end position="86"/>
    </location>
</feature>
<dbReference type="Proteomes" id="UP000287651">
    <property type="component" value="Unassembled WGS sequence"/>
</dbReference>
<gene>
    <name evidence="2" type="ORF">B296_00054319</name>
</gene>
<accession>A0A426Y4F4</accession>
<keyword evidence="1" id="KW-0812">Transmembrane</keyword>